<evidence type="ECO:0000313" key="5">
    <source>
        <dbReference type="RefSeq" id="XP_020550536.1"/>
    </source>
</evidence>
<feature type="compositionally biased region" description="Acidic residues" evidence="1">
    <location>
        <begin position="58"/>
        <end position="74"/>
    </location>
</feature>
<dbReference type="KEGG" id="sind:105163197"/>
<dbReference type="RefSeq" id="XP_011079757.1">
    <property type="nucleotide sequence ID" value="XM_011081455.2"/>
</dbReference>
<evidence type="ECO:0000313" key="2">
    <source>
        <dbReference type="Proteomes" id="UP000504604"/>
    </source>
</evidence>
<dbReference type="GeneID" id="105163197"/>
<dbReference type="AlphaFoldDB" id="A0A6I9T6M6"/>
<feature type="compositionally biased region" description="Acidic residues" evidence="1">
    <location>
        <begin position="82"/>
        <end position="96"/>
    </location>
</feature>
<dbReference type="RefSeq" id="XP_020550535.1">
    <property type="nucleotide sequence ID" value="XM_020694876.1"/>
</dbReference>
<dbReference type="PANTHER" id="PTHR35726:SF4">
    <property type="entry name" value="GLUTAMIC ACID-RICH PROTEIN-LIKE"/>
    <property type="match status" value="1"/>
</dbReference>
<dbReference type="PANTHER" id="PTHR35726">
    <property type="entry name" value="GLUTAMIC ACID-RICH PROTEIN-LIKE"/>
    <property type="match status" value="1"/>
</dbReference>
<protein>
    <submittedName>
        <fullName evidence="3 4">Uncharacterized protein LOC105163197</fullName>
    </submittedName>
</protein>
<dbReference type="Gramene" id="SIN_1012483.t">
    <property type="protein sequence ID" value="SIN_1012483.t.cds1"/>
    <property type="gene ID" value="SIN_1012483"/>
</dbReference>
<proteinExistence type="predicted"/>
<evidence type="ECO:0000313" key="3">
    <source>
        <dbReference type="RefSeq" id="XP_011079757.1"/>
    </source>
</evidence>
<dbReference type="RefSeq" id="XP_020550537.1">
    <property type="nucleotide sequence ID" value="XM_020694878.1"/>
</dbReference>
<dbReference type="RefSeq" id="XP_020550536.1">
    <property type="nucleotide sequence ID" value="XM_020694877.1"/>
</dbReference>
<keyword evidence="2" id="KW-1185">Reference proteome</keyword>
<name>A0A6I9T6M6_SESIN</name>
<evidence type="ECO:0000256" key="1">
    <source>
        <dbReference type="SAM" id="MobiDB-lite"/>
    </source>
</evidence>
<organism evidence="2 3">
    <name type="scientific">Sesamum indicum</name>
    <name type="common">Oriental sesame</name>
    <name type="synonym">Sesamum orientale</name>
    <dbReference type="NCBI Taxonomy" id="4182"/>
    <lineage>
        <taxon>Eukaryota</taxon>
        <taxon>Viridiplantae</taxon>
        <taxon>Streptophyta</taxon>
        <taxon>Embryophyta</taxon>
        <taxon>Tracheophyta</taxon>
        <taxon>Spermatophyta</taxon>
        <taxon>Magnoliopsida</taxon>
        <taxon>eudicotyledons</taxon>
        <taxon>Gunneridae</taxon>
        <taxon>Pentapetalae</taxon>
        <taxon>asterids</taxon>
        <taxon>lamiids</taxon>
        <taxon>Lamiales</taxon>
        <taxon>Pedaliaceae</taxon>
        <taxon>Sesamum</taxon>
    </lineage>
</organism>
<evidence type="ECO:0000313" key="4">
    <source>
        <dbReference type="RefSeq" id="XP_020550535.1"/>
    </source>
</evidence>
<accession>A0A6I9T6M6</accession>
<feature type="region of interest" description="Disordered" evidence="1">
    <location>
        <begin position="29"/>
        <end position="120"/>
    </location>
</feature>
<reference evidence="3 4" key="1">
    <citation type="submission" date="2025-04" db="UniProtKB">
        <authorList>
            <consortium name="RefSeq"/>
        </authorList>
    </citation>
    <scope>IDENTIFICATION</scope>
</reference>
<gene>
    <name evidence="3 4 5 6" type="primary">LOC105163197</name>
</gene>
<dbReference type="OrthoDB" id="1077311at2759"/>
<evidence type="ECO:0000313" key="6">
    <source>
        <dbReference type="RefSeq" id="XP_020550537.1"/>
    </source>
</evidence>
<sequence>MEDMAARRTPHLFDASAYLLFEASGDSEAPGALLDLEPGTGASAEDDAQSCSYGSLSDTDEDDEAHVNEVDIDVNMDLRGGDEEEDGGSEGEEDGVVDQCRRKEKALKSNDSNAKMMNEREGDRLFWEACLAS</sequence>
<dbReference type="Proteomes" id="UP000504604">
    <property type="component" value="Linkage group LG6"/>
</dbReference>